<accession>A0AAD5TZN3</accession>
<dbReference type="EMBL" id="JADGJW010000396">
    <property type="protein sequence ID" value="KAJ3218109.1"/>
    <property type="molecule type" value="Genomic_DNA"/>
</dbReference>
<evidence type="ECO:0000256" key="1">
    <source>
        <dbReference type="SAM" id="Phobius"/>
    </source>
</evidence>
<evidence type="ECO:0000313" key="3">
    <source>
        <dbReference type="Proteomes" id="UP001211065"/>
    </source>
</evidence>
<keyword evidence="1" id="KW-0472">Membrane</keyword>
<keyword evidence="3" id="KW-1185">Reference proteome</keyword>
<name>A0AAD5TZN3_9FUNG</name>
<gene>
    <name evidence="2" type="ORF">HK099_005197</name>
</gene>
<protein>
    <submittedName>
        <fullName evidence="2">Uncharacterized protein</fullName>
    </submittedName>
</protein>
<comment type="caution">
    <text evidence="2">The sequence shown here is derived from an EMBL/GenBank/DDBJ whole genome shotgun (WGS) entry which is preliminary data.</text>
</comment>
<evidence type="ECO:0000313" key="2">
    <source>
        <dbReference type="EMBL" id="KAJ3218109.1"/>
    </source>
</evidence>
<proteinExistence type="predicted"/>
<feature type="transmembrane region" description="Helical" evidence="1">
    <location>
        <begin position="28"/>
        <end position="51"/>
    </location>
</feature>
<reference evidence="2" key="1">
    <citation type="submission" date="2020-05" db="EMBL/GenBank/DDBJ databases">
        <title>Phylogenomic resolution of chytrid fungi.</title>
        <authorList>
            <person name="Stajich J.E."/>
            <person name="Amses K."/>
            <person name="Simmons R."/>
            <person name="Seto K."/>
            <person name="Myers J."/>
            <person name="Bonds A."/>
            <person name="Quandt C.A."/>
            <person name="Barry K."/>
            <person name="Liu P."/>
            <person name="Grigoriev I."/>
            <person name="Longcore J.E."/>
            <person name="James T.Y."/>
        </authorList>
    </citation>
    <scope>NUCLEOTIDE SEQUENCE</scope>
    <source>
        <strain evidence="2">JEL0476</strain>
    </source>
</reference>
<feature type="transmembrane region" description="Helical" evidence="1">
    <location>
        <begin position="147"/>
        <end position="167"/>
    </location>
</feature>
<keyword evidence="1" id="KW-1133">Transmembrane helix</keyword>
<organism evidence="2 3">
    <name type="scientific">Clydaea vesicula</name>
    <dbReference type="NCBI Taxonomy" id="447962"/>
    <lineage>
        <taxon>Eukaryota</taxon>
        <taxon>Fungi</taxon>
        <taxon>Fungi incertae sedis</taxon>
        <taxon>Chytridiomycota</taxon>
        <taxon>Chytridiomycota incertae sedis</taxon>
        <taxon>Chytridiomycetes</taxon>
        <taxon>Lobulomycetales</taxon>
        <taxon>Lobulomycetaceae</taxon>
        <taxon>Clydaea</taxon>
    </lineage>
</organism>
<dbReference type="AlphaFoldDB" id="A0AAD5TZN3"/>
<dbReference type="Proteomes" id="UP001211065">
    <property type="component" value="Unassembled WGS sequence"/>
</dbReference>
<keyword evidence="1" id="KW-0812">Transmembrane</keyword>
<sequence length="213" mass="25112">MPLEEEEKDYVDYYGFILDLSSEVWLQLTFPFISVYTFVVILVFDIVVIIIEGLWRLSSYQTWVITQLSPQQSSSIYELLKILVLKTNANRKRPKSHKQMEKNLGLKEREAPKIKITTVANEIINIDYLSQEIEWIYKAQKSYFIKIWAYFNGQLIFLNLLILQNLFKNGEFLPWIYKYESNDDSITFKDNILLNIGNFNSTKLHGKEVGFCP</sequence>